<organism evidence="3 4">
    <name type="scientific">Paecilomyces lecythidis</name>
    <dbReference type="NCBI Taxonomy" id="3004212"/>
    <lineage>
        <taxon>Eukaryota</taxon>
        <taxon>Fungi</taxon>
        <taxon>Dikarya</taxon>
        <taxon>Ascomycota</taxon>
        <taxon>Pezizomycotina</taxon>
        <taxon>Eurotiomycetes</taxon>
        <taxon>Eurotiomycetidae</taxon>
        <taxon>Eurotiales</taxon>
        <taxon>Thermoascaceae</taxon>
        <taxon>Paecilomyces</taxon>
    </lineage>
</organism>
<dbReference type="InterPro" id="IPR054505">
    <property type="entry name" value="Myb_DNA-bind_8"/>
</dbReference>
<name>A0ABR3WME6_9EURO</name>
<evidence type="ECO:0000256" key="1">
    <source>
        <dbReference type="SAM" id="MobiDB-lite"/>
    </source>
</evidence>
<protein>
    <recommendedName>
        <fullName evidence="2">Myb-like DNA-binding domain-containing protein</fullName>
    </recommendedName>
</protein>
<reference evidence="3 4" key="1">
    <citation type="journal article" date="2024" name="IMA Fungus">
        <title>IMA Genome - F19 : A genome assembly and annotation guide to empower mycologists, including annotated draft genome sequences of Ceratocystis pirilliformis, Diaporthe australafricana, Fusarium ophioides, Paecilomyces lecythidis, and Sporothrix stenoceras.</title>
        <authorList>
            <person name="Aylward J."/>
            <person name="Wilson A.M."/>
            <person name="Visagie C.M."/>
            <person name="Spraker J."/>
            <person name="Barnes I."/>
            <person name="Buitendag C."/>
            <person name="Ceriani C."/>
            <person name="Del Mar Angel L."/>
            <person name="du Plessis D."/>
            <person name="Fuchs T."/>
            <person name="Gasser K."/>
            <person name="Kramer D."/>
            <person name="Li W."/>
            <person name="Munsamy K."/>
            <person name="Piso A."/>
            <person name="Price J.L."/>
            <person name="Sonnekus B."/>
            <person name="Thomas C."/>
            <person name="van der Nest A."/>
            <person name="van Dijk A."/>
            <person name="van Heerden A."/>
            <person name="van Vuuren N."/>
            <person name="Yilmaz N."/>
            <person name="Duong T.A."/>
            <person name="van der Merwe N.A."/>
            <person name="Wingfield M.J."/>
            <person name="Wingfield B.D."/>
        </authorList>
    </citation>
    <scope>NUCLEOTIDE SEQUENCE [LARGE SCALE GENOMIC DNA]</scope>
    <source>
        <strain evidence="3 4">CMW 18167</strain>
    </source>
</reference>
<comment type="caution">
    <text evidence="3">The sequence shown here is derived from an EMBL/GenBank/DDBJ whole genome shotgun (WGS) entry which is preliminary data.</text>
</comment>
<gene>
    <name evidence="3" type="ORF">Plec18167_009620</name>
</gene>
<feature type="region of interest" description="Disordered" evidence="1">
    <location>
        <begin position="97"/>
        <end position="143"/>
    </location>
</feature>
<feature type="domain" description="Myb-like DNA-binding" evidence="2">
    <location>
        <begin position="67"/>
        <end position="99"/>
    </location>
</feature>
<sequence>MATSLRRSKTMPADGQTAKFLYTIIKQLDLKSVSSTAFPLSCARGLGLDLESSSRVLESETDHWNTSPQIDWNLVASQLEISNGHAARMRYSRFKQHMEGVPTNPRNPRPKKASSKKPGKGGSKAGCGKEALSPIRPKEEHQDVAFNMSTTPNVKNEPGPESALSLVPPAISSMAHTASPMQGTVPTNIQYPFLTVAPADLTLQHPMPTHPATFHPQPHFYRGQHLWNPVKTEQQEDVCMGNVFVKAEPEGN</sequence>
<dbReference type="Proteomes" id="UP001583193">
    <property type="component" value="Unassembled WGS sequence"/>
</dbReference>
<proteinExistence type="predicted"/>
<evidence type="ECO:0000259" key="2">
    <source>
        <dbReference type="Pfam" id="PF22980"/>
    </source>
</evidence>
<accession>A0ABR3WME6</accession>
<dbReference type="Pfam" id="PF22980">
    <property type="entry name" value="Myb_DNA-bind_8"/>
    <property type="match status" value="1"/>
</dbReference>
<dbReference type="EMBL" id="JAVDPF010000068">
    <property type="protein sequence ID" value="KAL1864826.1"/>
    <property type="molecule type" value="Genomic_DNA"/>
</dbReference>
<evidence type="ECO:0000313" key="3">
    <source>
        <dbReference type="EMBL" id="KAL1864826.1"/>
    </source>
</evidence>
<keyword evidence="4" id="KW-1185">Reference proteome</keyword>
<feature type="compositionally biased region" description="Basic residues" evidence="1">
    <location>
        <begin position="108"/>
        <end position="119"/>
    </location>
</feature>
<evidence type="ECO:0000313" key="4">
    <source>
        <dbReference type="Proteomes" id="UP001583193"/>
    </source>
</evidence>